<reference evidence="2" key="1">
    <citation type="submission" date="2022-11" db="UniProtKB">
        <authorList>
            <consortium name="WormBaseParasite"/>
        </authorList>
    </citation>
    <scope>IDENTIFICATION</scope>
</reference>
<evidence type="ECO:0000313" key="2">
    <source>
        <dbReference type="WBParaSite" id="nRc.2.0.1.t23448-RA"/>
    </source>
</evidence>
<dbReference type="Proteomes" id="UP000887565">
    <property type="component" value="Unplaced"/>
</dbReference>
<organism evidence="1 2">
    <name type="scientific">Romanomermis culicivorax</name>
    <name type="common">Nematode worm</name>
    <dbReference type="NCBI Taxonomy" id="13658"/>
    <lineage>
        <taxon>Eukaryota</taxon>
        <taxon>Metazoa</taxon>
        <taxon>Ecdysozoa</taxon>
        <taxon>Nematoda</taxon>
        <taxon>Enoplea</taxon>
        <taxon>Dorylaimia</taxon>
        <taxon>Mermithida</taxon>
        <taxon>Mermithoidea</taxon>
        <taxon>Mermithidae</taxon>
        <taxon>Romanomermis</taxon>
    </lineage>
</organism>
<accession>A0A915JAD5</accession>
<name>A0A915JAD5_ROMCU</name>
<keyword evidence="1" id="KW-1185">Reference proteome</keyword>
<evidence type="ECO:0000313" key="1">
    <source>
        <dbReference type="Proteomes" id="UP000887565"/>
    </source>
</evidence>
<dbReference type="WBParaSite" id="nRc.2.0.1.t23448-RA">
    <property type="protein sequence ID" value="nRc.2.0.1.t23448-RA"/>
    <property type="gene ID" value="nRc.2.0.1.g23448"/>
</dbReference>
<dbReference type="AlphaFoldDB" id="A0A915JAD5"/>
<protein>
    <submittedName>
        <fullName evidence="2">Uncharacterized protein</fullName>
    </submittedName>
</protein>
<proteinExistence type="predicted"/>
<sequence length="78" mass="8499">MKKKVGVTKIVGINFPDDGWITITFCKRRTNLKSPKVSLHMCNGSRTASLHSLQLTAQPCVAFCDCSSARHQNPGLGP</sequence>